<dbReference type="GO" id="GO:0016020">
    <property type="term" value="C:membrane"/>
    <property type="evidence" value="ECO:0007669"/>
    <property type="project" value="UniProtKB-SubCell"/>
</dbReference>
<feature type="transmembrane region" description="Helical" evidence="7">
    <location>
        <begin position="134"/>
        <end position="152"/>
    </location>
</feature>
<dbReference type="InterPro" id="IPR004254">
    <property type="entry name" value="AdipoR/HlyIII-related"/>
</dbReference>
<feature type="binding site" evidence="6">
    <location>
        <position position="89"/>
    </location>
    <ligand>
        <name>Zn(2+)</name>
        <dbReference type="ChEBI" id="CHEBI:29105"/>
    </ligand>
</feature>
<evidence type="ECO:0000313" key="9">
    <source>
        <dbReference type="Proteomes" id="UP000184300"/>
    </source>
</evidence>
<proteinExistence type="inferred from homology"/>
<feature type="binding site" evidence="6">
    <location>
        <position position="238"/>
    </location>
    <ligand>
        <name>Zn(2+)</name>
        <dbReference type="ChEBI" id="CHEBI:29105"/>
    </ligand>
</feature>
<dbReference type="PANTHER" id="PTHR20855:SF52">
    <property type="entry name" value="ADIPONECTIN RECEPTOR PROTEIN"/>
    <property type="match status" value="1"/>
</dbReference>
<dbReference type="GO" id="GO:0006882">
    <property type="term" value="P:intracellular zinc ion homeostasis"/>
    <property type="evidence" value="ECO:0007669"/>
    <property type="project" value="TreeGrafter"/>
</dbReference>
<dbReference type="VEuPathDB" id="FungiDB:ASPGLDRAFT_1502778"/>
<dbReference type="GO" id="GO:0038023">
    <property type="term" value="F:signaling receptor activity"/>
    <property type="evidence" value="ECO:0007669"/>
    <property type="project" value="TreeGrafter"/>
</dbReference>
<keyword evidence="6" id="KW-0862">Zinc</keyword>
<accession>A0A1L9V8B2</accession>
<evidence type="ECO:0000313" key="8">
    <source>
        <dbReference type="EMBL" id="OJJ80160.1"/>
    </source>
</evidence>
<dbReference type="Pfam" id="PF03006">
    <property type="entry name" value="HlyIII"/>
    <property type="match status" value="1"/>
</dbReference>
<evidence type="ECO:0000256" key="6">
    <source>
        <dbReference type="PIRSR" id="PIRSR604254-1"/>
    </source>
</evidence>
<reference evidence="9" key="1">
    <citation type="journal article" date="2017" name="Genome Biol.">
        <title>Comparative genomics reveals high biological diversity and specific adaptations in the industrially and medically important fungal genus Aspergillus.</title>
        <authorList>
            <person name="de Vries R.P."/>
            <person name="Riley R."/>
            <person name="Wiebenga A."/>
            <person name="Aguilar-Osorio G."/>
            <person name="Amillis S."/>
            <person name="Uchima C.A."/>
            <person name="Anderluh G."/>
            <person name="Asadollahi M."/>
            <person name="Askin M."/>
            <person name="Barry K."/>
            <person name="Battaglia E."/>
            <person name="Bayram O."/>
            <person name="Benocci T."/>
            <person name="Braus-Stromeyer S.A."/>
            <person name="Caldana C."/>
            <person name="Canovas D."/>
            <person name="Cerqueira G.C."/>
            <person name="Chen F."/>
            <person name="Chen W."/>
            <person name="Choi C."/>
            <person name="Clum A."/>
            <person name="Dos Santos R.A."/>
            <person name="Damasio A.R."/>
            <person name="Diallinas G."/>
            <person name="Emri T."/>
            <person name="Fekete E."/>
            <person name="Flipphi M."/>
            <person name="Freyberg S."/>
            <person name="Gallo A."/>
            <person name="Gournas C."/>
            <person name="Habgood R."/>
            <person name="Hainaut M."/>
            <person name="Harispe M.L."/>
            <person name="Henrissat B."/>
            <person name="Hilden K.S."/>
            <person name="Hope R."/>
            <person name="Hossain A."/>
            <person name="Karabika E."/>
            <person name="Karaffa L."/>
            <person name="Karanyi Z."/>
            <person name="Krasevec N."/>
            <person name="Kuo A."/>
            <person name="Kusch H."/>
            <person name="LaButti K."/>
            <person name="Lagendijk E.L."/>
            <person name="Lapidus A."/>
            <person name="Levasseur A."/>
            <person name="Lindquist E."/>
            <person name="Lipzen A."/>
            <person name="Logrieco A.F."/>
            <person name="MacCabe A."/>
            <person name="Maekelae M.R."/>
            <person name="Malavazi I."/>
            <person name="Melin P."/>
            <person name="Meyer V."/>
            <person name="Mielnichuk N."/>
            <person name="Miskei M."/>
            <person name="Molnar A.P."/>
            <person name="Mule G."/>
            <person name="Ngan C.Y."/>
            <person name="Orejas M."/>
            <person name="Orosz E."/>
            <person name="Ouedraogo J.P."/>
            <person name="Overkamp K.M."/>
            <person name="Park H.-S."/>
            <person name="Perrone G."/>
            <person name="Piumi F."/>
            <person name="Punt P.J."/>
            <person name="Ram A.F."/>
            <person name="Ramon A."/>
            <person name="Rauscher S."/>
            <person name="Record E."/>
            <person name="Riano-Pachon D.M."/>
            <person name="Robert V."/>
            <person name="Roehrig J."/>
            <person name="Ruller R."/>
            <person name="Salamov A."/>
            <person name="Salih N.S."/>
            <person name="Samson R.A."/>
            <person name="Sandor E."/>
            <person name="Sanguinetti M."/>
            <person name="Schuetze T."/>
            <person name="Sepcic K."/>
            <person name="Shelest E."/>
            <person name="Sherlock G."/>
            <person name="Sophianopoulou V."/>
            <person name="Squina F.M."/>
            <person name="Sun H."/>
            <person name="Susca A."/>
            <person name="Todd R.B."/>
            <person name="Tsang A."/>
            <person name="Unkles S.E."/>
            <person name="van de Wiele N."/>
            <person name="van Rossen-Uffink D."/>
            <person name="Oliveira J.V."/>
            <person name="Vesth T.C."/>
            <person name="Visser J."/>
            <person name="Yu J.-H."/>
            <person name="Zhou M."/>
            <person name="Andersen M.R."/>
            <person name="Archer D.B."/>
            <person name="Baker S.E."/>
            <person name="Benoit I."/>
            <person name="Brakhage A.A."/>
            <person name="Braus G.H."/>
            <person name="Fischer R."/>
            <person name="Frisvad J.C."/>
            <person name="Goldman G.H."/>
            <person name="Houbraken J."/>
            <person name="Oakley B."/>
            <person name="Pocsi I."/>
            <person name="Scazzocchio C."/>
            <person name="Seiboth B."/>
            <person name="vanKuyk P.A."/>
            <person name="Wortman J."/>
            <person name="Dyer P.S."/>
            <person name="Grigoriev I.V."/>
        </authorList>
    </citation>
    <scope>NUCLEOTIDE SEQUENCE [LARGE SCALE GENOMIC DNA]</scope>
    <source>
        <strain evidence="9">CBS 516.65</strain>
    </source>
</reference>
<comment type="similarity">
    <text evidence="2">Belongs to the ADIPOR family.</text>
</comment>
<dbReference type="GeneID" id="34458390"/>
<dbReference type="STRING" id="1160497.A0A1L9V8B2"/>
<evidence type="ECO:0000256" key="1">
    <source>
        <dbReference type="ARBA" id="ARBA00004141"/>
    </source>
</evidence>
<comment type="subcellular location">
    <subcellularLocation>
        <location evidence="1">Membrane</location>
        <topology evidence="1">Multi-pass membrane protein</topology>
    </subcellularLocation>
</comment>
<feature type="transmembrane region" description="Helical" evidence="7">
    <location>
        <begin position="35"/>
        <end position="56"/>
    </location>
</feature>
<feature type="transmembrane region" description="Helical" evidence="7">
    <location>
        <begin position="68"/>
        <end position="88"/>
    </location>
</feature>
<sequence length="268" mass="30694">YDPNPYIYTSYRSLTNSWPRSLHSWTYLHNETTNIFSHLIPAVILLFSHGWLYEYLHARHAHLTHFDWTVISTQLLSGVICLLVSAVYHTGLNHSEGVAGNWLRCDYAGIMECMVGCFGSGLHFGFYCCPGVKWFYWGVIGVLSSMNAVFLLNPRFSGPKWRRVRLGSFIGTGLSAFVPIAHAWVLWGPVYLWNVGVPYYLLEGLLLLIGCWFWERRYPESKYPGKFDIWGHSHTTWHVFVTLAILAHIAGLLSAMDYIYSQGCFIPT</sequence>
<keyword evidence="5 7" id="KW-0472">Membrane</keyword>
<evidence type="ECO:0000256" key="4">
    <source>
        <dbReference type="ARBA" id="ARBA00022989"/>
    </source>
</evidence>
<keyword evidence="6" id="KW-0479">Metal-binding</keyword>
<feature type="transmembrane region" description="Helical" evidence="7">
    <location>
        <begin position="235"/>
        <end position="260"/>
    </location>
</feature>
<dbReference type="AlphaFoldDB" id="A0A1L9V8B2"/>
<organism evidence="8 9">
    <name type="scientific">Aspergillus glaucus CBS 516.65</name>
    <dbReference type="NCBI Taxonomy" id="1160497"/>
    <lineage>
        <taxon>Eukaryota</taxon>
        <taxon>Fungi</taxon>
        <taxon>Dikarya</taxon>
        <taxon>Ascomycota</taxon>
        <taxon>Pezizomycotina</taxon>
        <taxon>Eurotiomycetes</taxon>
        <taxon>Eurotiomycetidae</taxon>
        <taxon>Eurotiales</taxon>
        <taxon>Aspergillaceae</taxon>
        <taxon>Aspergillus</taxon>
        <taxon>Aspergillus subgen. Aspergillus</taxon>
    </lineage>
</organism>
<protein>
    <submittedName>
        <fullName evidence="8">Uncharacterized protein</fullName>
    </submittedName>
</protein>
<gene>
    <name evidence="8" type="ORF">ASPGLDRAFT_1502778</name>
</gene>
<keyword evidence="4 7" id="KW-1133">Transmembrane helix</keyword>
<feature type="non-terminal residue" evidence="8">
    <location>
        <position position="1"/>
    </location>
</feature>
<dbReference type="Proteomes" id="UP000184300">
    <property type="component" value="Unassembled WGS sequence"/>
</dbReference>
<evidence type="ECO:0000256" key="2">
    <source>
        <dbReference type="ARBA" id="ARBA00007018"/>
    </source>
</evidence>
<name>A0A1L9V8B2_ASPGL</name>
<dbReference type="RefSeq" id="XP_022396858.1">
    <property type="nucleotide sequence ID" value="XM_022542129.1"/>
</dbReference>
<feature type="transmembrane region" description="Helical" evidence="7">
    <location>
        <begin position="164"/>
        <end position="185"/>
    </location>
</feature>
<dbReference type="PANTHER" id="PTHR20855">
    <property type="entry name" value="ADIPOR/PROGESTIN RECEPTOR-RELATED"/>
    <property type="match status" value="1"/>
</dbReference>
<keyword evidence="9" id="KW-1185">Reference proteome</keyword>
<keyword evidence="3 7" id="KW-0812">Transmembrane</keyword>
<dbReference type="EMBL" id="KV878912">
    <property type="protein sequence ID" value="OJJ80160.1"/>
    <property type="molecule type" value="Genomic_DNA"/>
</dbReference>
<evidence type="ECO:0000256" key="5">
    <source>
        <dbReference type="ARBA" id="ARBA00023136"/>
    </source>
</evidence>
<dbReference type="GO" id="GO:0046872">
    <property type="term" value="F:metal ion binding"/>
    <property type="evidence" value="ECO:0007669"/>
    <property type="project" value="UniProtKB-KW"/>
</dbReference>
<feature type="transmembrane region" description="Helical" evidence="7">
    <location>
        <begin position="197"/>
        <end position="214"/>
    </location>
</feature>
<feature type="binding site" evidence="6">
    <location>
        <position position="234"/>
    </location>
    <ligand>
        <name>Zn(2+)</name>
        <dbReference type="ChEBI" id="CHEBI:29105"/>
    </ligand>
</feature>
<evidence type="ECO:0000256" key="3">
    <source>
        <dbReference type="ARBA" id="ARBA00022692"/>
    </source>
</evidence>
<evidence type="ECO:0000256" key="7">
    <source>
        <dbReference type="SAM" id="Phobius"/>
    </source>
</evidence>
<dbReference type="OrthoDB" id="529367at2759"/>